<keyword evidence="6" id="KW-1185">Reference proteome</keyword>
<dbReference type="InterPro" id="IPR032783">
    <property type="entry name" value="AraC_lig"/>
</dbReference>
<feature type="domain" description="HTH araC/xylS-type" evidence="4">
    <location>
        <begin position="221"/>
        <end position="319"/>
    </location>
</feature>
<evidence type="ECO:0000259" key="4">
    <source>
        <dbReference type="PROSITE" id="PS01124"/>
    </source>
</evidence>
<dbReference type="PANTHER" id="PTHR46796:SF13">
    <property type="entry name" value="HTH-TYPE TRANSCRIPTIONAL ACTIVATOR RHAS"/>
    <property type="match status" value="1"/>
</dbReference>
<comment type="caution">
    <text evidence="5">The sequence shown here is derived from an EMBL/GenBank/DDBJ whole genome shotgun (WGS) entry which is preliminary data.</text>
</comment>
<protein>
    <submittedName>
        <fullName evidence="5">AraC family transcriptional regulator</fullName>
    </submittedName>
</protein>
<sequence>MDALADLLAGVRARSAAFCRSVLEPPWALRIADGARLALVTVTRGHAWLVPDEDREPEVGGEPGVVRPLRIDEGQVAVIKGPAPHIVADEVDTPPSVVVGPGNRLTTVDGADLTEEFRRTWAGRESPDSSVLVTGTYSVTGDVGARLLAALPDAALVRAADIASPVLDLLIAELDDPGPGQQAVLDRLLDLALVETVRTWLGGQRGDAPGWFRAQGDPVVGEALRLIHDEPGAPWTVAALAARTGVSRAAFARRFAVLVGTPPMSYLADWRMTVAADLLRGTDDTADTIARTVGYANAFAFSAAFKRHRGVSPRAHRIGDR</sequence>
<evidence type="ECO:0000256" key="3">
    <source>
        <dbReference type="ARBA" id="ARBA00023163"/>
    </source>
</evidence>
<name>A0ABN1VES0_9PSEU</name>
<dbReference type="SMART" id="SM00342">
    <property type="entry name" value="HTH_ARAC"/>
    <property type="match status" value="1"/>
</dbReference>
<evidence type="ECO:0000313" key="6">
    <source>
        <dbReference type="Proteomes" id="UP001500467"/>
    </source>
</evidence>
<organism evidence="5 6">
    <name type="scientific">Prauserella alba</name>
    <dbReference type="NCBI Taxonomy" id="176898"/>
    <lineage>
        <taxon>Bacteria</taxon>
        <taxon>Bacillati</taxon>
        <taxon>Actinomycetota</taxon>
        <taxon>Actinomycetes</taxon>
        <taxon>Pseudonocardiales</taxon>
        <taxon>Pseudonocardiaceae</taxon>
        <taxon>Prauserella</taxon>
    </lineage>
</organism>
<dbReference type="Proteomes" id="UP001500467">
    <property type="component" value="Unassembled WGS sequence"/>
</dbReference>
<dbReference type="InterPro" id="IPR018060">
    <property type="entry name" value="HTH_AraC"/>
</dbReference>
<dbReference type="InterPro" id="IPR050204">
    <property type="entry name" value="AraC_XylS_family_regulators"/>
</dbReference>
<evidence type="ECO:0000313" key="5">
    <source>
        <dbReference type="EMBL" id="GAA1204507.1"/>
    </source>
</evidence>
<dbReference type="RefSeq" id="WP_253852894.1">
    <property type="nucleotide sequence ID" value="NZ_BAAALM010000007.1"/>
</dbReference>
<dbReference type="Gene3D" id="1.10.10.60">
    <property type="entry name" value="Homeodomain-like"/>
    <property type="match status" value="2"/>
</dbReference>
<dbReference type="InterPro" id="IPR009057">
    <property type="entry name" value="Homeodomain-like_sf"/>
</dbReference>
<dbReference type="SUPFAM" id="SSF46689">
    <property type="entry name" value="Homeodomain-like"/>
    <property type="match status" value="2"/>
</dbReference>
<keyword evidence="1" id="KW-0805">Transcription regulation</keyword>
<dbReference type="PROSITE" id="PS01124">
    <property type="entry name" value="HTH_ARAC_FAMILY_2"/>
    <property type="match status" value="1"/>
</dbReference>
<proteinExistence type="predicted"/>
<dbReference type="EMBL" id="BAAALM010000007">
    <property type="protein sequence ID" value="GAA1204507.1"/>
    <property type="molecule type" value="Genomic_DNA"/>
</dbReference>
<gene>
    <name evidence="5" type="ORF">GCM10009675_23470</name>
</gene>
<evidence type="ECO:0000256" key="2">
    <source>
        <dbReference type="ARBA" id="ARBA00023125"/>
    </source>
</evidence>
<evidence type="ECO:0000256" key="1">
    <source>
        <dbReference type="ARBA" id="ARBA00023015"/>
    </source>
</evidence>
<dbReference type="PANTHER" id="PTHR46796">
    <property type="entry name" value="HTH-TYPE TRANSCRIPTIONAL ACTIVATOR RHAS-RELATED"/>
    <property type="match status" value="1"/>
</dbReference>
<dbReference type="Pfam" id="PF12833">
    <property type="entry name" value="HTH_18"/>
    <property type="match status" value="1"/>
</dbReference>
<dbReference type="Pfam" id="PF12852">
    <property type="entry name" value="Cupin_6"/>
    <property type="match status" value="1"/>
</dbReference>
<accession>A0ABN1VES0</accession>
<keyword evidence="2" id="KW-0238">DNA-binding</keyword>
<reference evidence="5 6" key="1">
    <citation type="journal article" date="2019" name="Int. J. Syst. Evol. Microbiol.">
        <title>The Global Catalogue of Microorganisms (GCM) 10K type strain sequencing project: providing services to taxonomists for standard genome sequencing and annotation.</title>
        <authorList>
            <consortium name="The Broad Institute Genomics Platform"/>
            <consortium name="The Broad Institute Genome Sequencing Center for Infectious Disease"/>
            <person name="Wu L."/>
            <person name="Ma J."/>
        </authorList>
    </citation>
    <scope>NUCLEOTIDE SEQUENCE [LARGE SCALE GENOMIC DNA]</scope>
    <source>
        <strain evidence="5 6">JCM 13022</strain>
    </source>
</reference>
<keyword evidence="3" id="KW-0804">Transcription</keyword>